<accession>A0A1H9XB56</accession>
<evidence type="ECO:0000313" key="2">
    <source>
        <dbReference type="Proteomes" id="UP000198571"/>
    </source>
</evidence>
<dbReference type="Proteomes" id="UP000198571">
    <property type="component" value="Unassembled WGS sequence"/>
</dbReference>
<name>A0A1H9XB56_9BACI</name>
<protein>
    <submittedName>
        <fullName evidence="1">Uncharacterized protein</fullName>
    </submittedName>
</protein>
<evidence type="ECO:0000313" key="1">
    <source>
        <dbReference type="EMBL" id="SES43365.1"/>
    </source>
</evidence>
<organism evidence="1 2">
    <name type="scientific">Salipaludibacillus aurantiacus</name>
    <dbReference type="NCBI Taxonomy" id="1601833"/>
    <lineage>
        <taxon>Bacteria</taxon>
        <taxon>Bacillati</taxon>
        <taxon>Bacillota</taxon>
        <taxon>Bacilli</taxon>
        <taxon>Bacillales</taxon>
        <taxon>Bacillaceae</taxon>
    </lineage>
</organism>
<proteinExistence type="predicted"/>
<dbReference type="AlphaFoldDB" id="A0A1H9XB56"/>
<keyword evidence="2" id="KW-1185">Reference proteome</keyword>
<gene>
    <name evidence="1" type="ORF">SAMN05518684_1353</name>
</gene>
<dbReference type="RefSeq" id="WP_093056310.1">
    <property type="nucleotide sequence ID" value="NZ_FOGT01000035.1"/>
</dbReference>
<sequence length="67" mass="7802">MIPIEVENRIAKYFFHHFLPEEVMEHLVALLLPLCLEADEEEDLDQDELVRLAVSILEARLEGKSIK</sequence>
<dbReference type="EMBL" id="FOGT01000035">
    <property type="protein sequence ID" value="SES43365.1"/>
    <property type="molecule type" value="Genomic_DNA"/>
</dbReference>
<reference evidence="2" key="1">
    <citation type="submission" date="2016-10" db="EMBL/GenBank/DDBJ databases">
        <authorList>
            <person name="Varghese N."/>
            <person name="Submissions S."/>
        </authorList>
    </citation>
    <scope>NUCLEOTIDE SEQUENCE [LARGE SCALE GENOMIC DNA]</scope>
    <source>
        <strain evidence="2">S9</strain>
    </source>
</reference>
<dbReference type="STRING" id="1601833.SAMN05518684_1353"/>